<reference evidence="8 9" key="1">
    <citation type="submission" date="2023-07" db="EMBL/GenBank/DDBJ databases">
        <title>Sorghum-associated microbial communities from plants grown in Nebraska, USA.</title>
        <authorList>
            <person name="Schachtman D."/>
        </authorList>
    </citation>
    <scope>NUCLEOTIDE SEQUENCE [LARGE SCALE GENOMIC DNA]</scope>
    <source>
        <strain evidence="8 9">DS1307</strain>
    </source>
</reference>
<dbReference type="GO" id="GO:0032267">
    <property type="term" value="F:tRNA(Ile)-lysidine synthase activity"/>
    <property type="evidence" value="ECO:0007669"/>
    <property type="project" value="UniProtKB-EC"/>
</dbReference>
<evidence type="ECO:0000256" key="1">
    <source>
        <dbReference type="ARBA" id="ARBA00022598"/>
    </source>
</evidence>
<evidence type="ECO:0000256" key="3">
    <source>
        <dbReference type="ARBA" id="ARBA00022741"/>
    </source>
</evidence>
<comment type="subcellular location">
    <subcellularLocation>
        <location evidence="6">Cytoplasm</location>
    </subcellularLocation>
</comment>
<dbReference type="NCBIfam" id="TIGR02432">
    <property type="entry name" value="lysidine_TilS_N"/>
    <property type="match status" value="1"/>
</dbReference>
<keyword evidence="1 6" id="KW-0436">Ligase</keyword>
<evidence type="ECO:0000256" key="4">
    <source>
        <dbReference type="ARBA" id="ARBA00022840"/>
    </source>
</evidence>
<proteinExistence type="inferred from homology"/>
<accession>A0ABT9PWN6</accession>
<comment type="function">
    <text evidence="6">Ligates lysine onto the cytidine present at position 34 of the AUA codon-specific tRNA(Ile) that contains the anticodon CAU, in an ATP-dependent manner. Cytidine is converted to lysidine, thus changing the amino acid specificity of the tRNA from methionine to isoleucine.</text>
</comment>
<keyword evidence="6" id="KW-0963">Cytoplasm</keyword>
<evidence type="ECO:0000313" key="8">
    <source>
        <dbReference type="EMBL" id="MDP9838842.1"/>
    </source>
</evidence>
<comment type="caution">
    <text evidence="8">The sequence shown here is derived from an EMBL/GenBank/DDBJ whole genome shotgun (WGS) entry which is preliminary data.</text>
</comment>
<dbReference type="EC" id="6.3.4.19" evidence="6"/>
<dbReference type="PANTHER" id="PTHR43033">
    <property type="entry name" value="TRNA(ILE)-LYSIDINE SYNTHASE-RELATED"/>
    <property type="match status" value="1"/>
</dbReference>
<feature type="binding site" evidence="6">
    <location>
        <begin position="41"/>
        <end position="46"/>
    </location>
    <ligand>
        <name>ATP</name>
        <dbReference type="ChEBI" id="CHEBI:30616"/>
    </ligand>
</feature>
<name>A0ABT9PWN6_9HYPH</name>
<dbReference type="CDD" id="cd01992">
    <property type="entry name" value="TilS_N"/>
    <property type="match status" value="1"/>
</dbReference>
<organism evidence="8 9">
    <name type="scientific">Neorhizobium huautlense</name>
    <dbReference type="NCBI Taxonomy" id="67774"/>
    <lineage>
        <taxon>Bacteria</taxon>
        <taxon>Pseudomonadati</taxon>
        <taxon>Pseudomonadota</taxon>
        <taxon>Alphaproteobacteria</taxon>
        <taxon>Hyphomicrobiales</taxon>
        <taxon>Rhizobiaceae</taxon>
        <taxon>Rhizobium/Agrobacterium group</taxon>
        <taxon>Neorhizobium</taxon>
    </lineage>
</organism>
<keyword evidence="3 6" id="KW-0547">Nucleotide-binding</keyword>
<dbReference type="SUPFAM" id="SSF52402">
    <property type="entry name" value="Adenine nucleotide alpha hydrolases-like"/>
    <property type="match status" value="1"/>
</dbReference>
<comment type="catalytic activity">
    <reaction evidence="5 6">
        <text>cytidine(34) in tRNA(Ile2) + L-lysine + ATP = lysidine(34) in tRNA(Ile2) + AMP + diphosphate + H(+)</text>
        <dbReference type="Rhea" id="RHEA:43744"/>
        <dbReference type="Rhea" id="RHEA-COMP:10625"/>
        <dbReference type="Rhea" id="RHEA-COMP:10670"/>
        <dbReference type="ChEBI" id="CHEBI:15378"/>
        <dbReference type="ChEBI" id="CHEBI:30616"/>
        <dbReference type="ChEBI" id="CHEBI:32551"/>
        <dbReference type="ChEBI" id="CHEBI:33019"/>
        <dbReference type="ChEBI" id="CHEBI:82748"/>
        <dbReference type="ChEBI" id="CHEBI:83665"/>
        <dbReference type="ChEBI" id="CHEBI:456215"/>
        <dbReference type="EC" id="6.3.4.19"/>
    </reaction>
</comment>
<dbReference type="InterPro" id="IPR014729">
    <property type="entry name" value="Rossmann-like_a/b/a_fold"/>
</dbReference>
<gene>
    <name evidence="6" type="primary">tilS</name>
    <name evidence="8" type="ORF">J2T09_003614</name>
</gene>
<comment type="similarity">
    <text evidence="6">Belongs to the tRNA(Ile)-lysidine synthase family.</text>
</comment>
<dbReference type="RefSeq" id="WP_306837109.1">
    <property type="nucleotide sequence ID" value="NZ_JAUSRF010000012.1"/>
</dbReference>
<keyword evidence="4 6" id="KW-0067">ATP-binding</keyword>
<evidence type="ECO:0000256" key="2">
    <source>
        <dbReference type="ARBA" id="ARBA00022694"/>
    </source>
</evidence>
<sequence>MTPPLHALPAGHSDRSLPLMSALSDFLHNLQTPAHLLVAISGGSDSTGLLVGLASLMSSLPEIRLSAATIDHALRPEAADEAQAVARLCAELGISHVTRRWEGEKPATGISAAAREARYSLLSAIAAEIGATAIVTGHTVDDQVETVVMRAGRLAASDADDRGGSGLPISSSTGLSGMAPATLLDARHWVLRPLLHTSRADIRAYLIDVGIGWIDDPSNLDPHYERVRTRQALASDVSAIDAGVISAAAQARARLAQQAADWLAAHATVEHAIIARIDPAGLAENPATTRHALCALAAVLGGRPHMLSRENAGRLMTFVESGTHGRMTAGRVVFDRRRDGFYMLRENRNLPQLIVKADRAAIWDERFLVANHAGHPVEILPGIADAEVFETVPPGLARLAARVSPHVADGHDAEVVMMPRLALFDRFLPVFDLPLANRIAVLMGNNTYLLPPV</sequence>
<evidence type="ECO:0000256" key="5">
    <source>
        <dbReference type="ARBA" id="ARBA00048539"/>
    </source>
</evidence>
<dbReference type="InterPro" id="IPR012795">
    <property type="entry name" value="tRNA_Ile_lys_synt_N"/>
</dbReference>
<feature type="domain" description="tRNA(Ile)-lysidine/2-thiocytidine synthase N-terminal" evidence="7">
    <location>
        <begin position="36"/>
        <end position="231"/>
    </location>
</feature>
<dbReference type="InterPro" id="IPR012094">
    <property type="entry name" value="tRNA_Ile_lys_synt"/>
</dbReference>
<protein>
    <recommendedName>
        <fullName evidence="6">tRNA(Ile)-lysidine synthase</fullName>
        <ecNumber evidence="6">6.3.4.19</ecNumber>
    </recommendedName>
    <alternativeName>
        <fullName evidence="6">tRNA(Ile)-2-lysyl-cytidine synthase</fullName>
    </alternativeName>
    <alternativeName>
        <fullName evidence="6">tRNA(Ile)-lysidine synthetase</fullName>
    </alternativeName>
</protein>
<comment type="domain">
    <text evidence="6">The N-terminal region contains the highly conserved SGGXDS motif, predicted to be a P-loop motif involved in ATP binding.</text>
</comment>
<dbReference type="Proteomes" id="UP001241472">
    <property type="component" value="Unassembled WGS sequence"/>
</dbReference>
<dbReference type="Gene3D" id="3.40.50.620">
    <property type="entry name" value="HUPs"/>
    <property type="match status" value="1"/>
</dbReference>
<evidence type="ECO:0000313" key="9">
    <source>
        <dbReference type="Proteomes" id="UP001241472"/>
    </source>
</evidence>
<evidence type="ECO:0000259" key="7">
    <source>
        <dbReference type="Pfam" id="PF01171"/>
    </source>
</evidence>
<keyword evidence="2 6" id="KW-0819">tRNA processing</keyword>
<keyword evidence="9" id="KW-1185">Reference proteome</keyword>
<dbReference type="Pfam" id="PF01171">
    <property type="entry name" value="ATP_bind_3"/>
    <property type="match status" value="1"/>
</dbReference>
<dbReference type="PANTHER" id="PTHR43033:SF1">
    <property type="entry name" value="TRNA(ILE)-LYSIDINE SYNTHASE-RELATED"/>
    <property type="match status" value="1"/>
</dbReference>
<dbReference type="EMBL" id="JAUSRF010000012">
    <property type="protein sequence ID" value="MDP9838842.1"/>
    <property type="molecule type" value="Genomic_DNA"/>
</dbReference>
<dbReference type="HAMAP" id="MF_01161">
    <property type="entry name" value="tRNA_Ile_lys_synt"/>
    <property type="match status" value="1"/>
</dbReference>
<evidence type="ECO:0000256" key="6">
    <source>
        <dbReference type="HAMAP-Rule" id="MF_01161"/>
    </source>
</evidence>
<dbReference type="InterPro" id="IPR011063">
    <property type="entry name" value="TilS/TtcA_N"/>
</dbReference>